<name>A0A8T0J827_CERPU</name>
<dbReference type="AlphaFoldDB" id="A0A8T0J827"/>
<evidence type="ECO:0000313" key="4">
    <source>
        <dbReference type="Proteomes" id="UP000822688"/>
    </source>
</evidence>
<feature type="signal peptide" evidence="2">
    <location>
        <begin position="1"/>
        <end position="19"/>
    </location>
</feature>
<reference evidence="3" key="1">
    <citation type="submission" date="2020-06" db="EMBL/GenBank/DDBJ databases">
        <title>WGS assembly of Ceratodon purpureus strain R40.</title>
        <authorList>
            <person name="Carey S.B."/>
            <person name="Jenkins J."/>
            <person name="Shu S."/>
            <person name="Lovell J.T."/>
            <person name="Sreedasyam A."/>
            <person name="Maumus F."/>
            <person name="Tiley G.P."/>
            <person name="Fernandez-Pozo N."/>
            <person name="Barry K."/>
            <person name="Chen C."/>
            <person name="Wang M."/>
            <person name="Lipzen A."/>
            <person name="Daum C."/>
            <person name="Saski C.A."/>
            <person name="Payton A.C."/>
            <person name="Mcbreen J.C."/>
            <person name="Conrad R.E."/>
            <person name="Kollar L.M."/>
            <person name="Olsson S."/>
            <person name="Huttunen S."/>
            <person name="Landis J.B."/>
            <person name="Wickett N.J."/>
            <person name="Johnson M.G."/>
            <person name="Rensing S.A."/>
            <person name="Grimwood J."/>
            <person name="Schmutz J."/>
            <person name="Mcdaniel S.F."/>
        </authorList>
    </citation>
    <scope>NUCLEOTIDE SEQUENCE</scope>
    <source>
        <strain evidence="3">R40</strain>
    </source>
</reference>
<keyword evidence="2" id="KW-0732">Signal</keyword>
<feature type="chain" id="PRO_5035904154" description="Secreted protein" evidence="2">
    <location>
        <begin position="20"/>
        <end position="74"/>
    </location>
</feature>
<evidence type="ECO:0008006" key="5">
    <source>
        <dbReference type="Google" id="ProtNLM"/>
    </source>
</evidence>
<evidence type="ECO:0000256" key="1">
    <source>
        <dbReference type="SAM" id="MobiDB-lite"/>
    </source>
</evidence>
<feature type="region of interest" description="Disordered" evidence="1">
    <location>
        <begin position="48"/>
        <end position="74"/>
    </location>
</feature>
<proteinExistence type="predicted"/>
<evidence type="ECO:0000313" key="3">
    <source>
        <dbReference type="EMBL" id="KAG0591396.1"/>
    </source>
</evidence>
<dbReference type="EMBL" id="CM026421">
    <property type="protein sequence ID" value="KAG0591396.1"/>
    <property type="molecule type" value="Genomic_DNA"/>
</dbReference>
<evidence type="ECO:0000256" key="2">
    <source>
        <dbReference type="SAM" id="SignalP"/>
    </source>
</evidence>
<accession>A0A8T0J827</accession>
<sequence>MVHKPHMWILLTISHIVMMKLPSPLQYSECTLSNPGISSNVLMQSRLRPSKDSTVGAPRGWRIDSTHTPNHAVS</sequence>
<protein>
    <recommendedName>
        <fullName evidence="5">Secreted protein</fullName>
    </recommendedName>
</protein>
<gene>
    <name evidence="3" type="ORF">KC19_1G172500</name>
</gene>
<keyword evidence="4" id="KW-1185">Reference proteome</keyword>
<dbReference type="Proteomes" id="UP000822688">
    <property type="component" value="Chromosome 1"/>
</dbReference>
<comment type="caution">
    <text evidence="3">The sequence shown here is derived from an EMBL/GenBank/DDBJ whole genome shotgun (WGS) entry which is preliminary data.</text>
</comment>
<organism evidence="3 4">
    <name type="scientific">Ceratodon purpureus</name>
    <name type="common">Fire moss</name>
    <name type="synonym">Dicranum purpureum</name>
    <dbReference type="NCBI Taxonomy" id="3225"/>
    <lineage>
        <taxon>Eukaryota</taxon>
        <taxon>Viridiplantae</taxon>
        <taxon>Streptophyta</taxon>
        <taxon>Embryophyta</taxon>
        <taxon>Bryophyta</taxon>
        <taxon>Bryophytina</taxon>
        <taxon>Bryopsida</taxon>
        <taxon>Dicranidae</taxon>
        <taxon>Pseudoditrichales</taxon>
        <taxon>Ditrichaceae</taxon>
        <taxon>Ceratodon</taxon>
    </lineage>
</organism>